<feature type="transmembrane region" description="Helical" evidence="2">
    <location>
        <begin position="77"/>
        <end position="96"/>
    </location>
</feature>
<feature type="region of interest" description="Disordered" evidence="1">
    <location>
        <begin position="243"/>
        <end position="288"/>
    </location>
</feature>
<keyword evidence="4" id="KW-1185">Reference proteome</keyword>
<name>A0A6A6UND4_9PEZI</name>
<accession>A0A6A6UND4</accession>
<sequence length="339" mass="37863">MECYLEDMFAGTWAFETIARPFDYHPHPATPTMPTPFEQFAMALFEIGTGFRLLLSSSFSITNLFWHTFMDQLQDGIPIALMLFGLVAVGIIPQLISKDGKWHPRPRVWSLISSGVLSWLYQVFFLCLGAGCLLLFAACAMKMGSVPQKVARVNPTAEELGVRGLVFFWFAILFQEAARALSAREDVVADVQILRRLVFYECGPRYFTAARESCYKLATKTRKQVELWAADKMARLRKVISPLRPQPVTDDGDAPSTRNTTTSPEPERYTEEDAGINGKPTSVSDQEISDAMSLNDYDEEVLYTPSSSSDSMDSGSSTYSLCKFLHLIPGTLSDLEVIV</sequence>
<proteinExistence type="predicted"/>
<feature type="transmembrane region" description="Helical" evidence="2">
    <location>
        <begin position="116"/>
        <end position="139"/>
    </location>
</feature>
<evidence type="ECO:0000256" key="2">
    <source>
        <dbReference type="SAM" id="Phobius"/>
    </source>
</evidence>
<keyword evidence="2" id="KW-1133">Transmembrane helix</keyword>
<organism evidence="3 4">
    <name type="scientific">Microthyrium microscopicum</name>
    <dbReference type="NCBI Taxonomy" id="703497"/>
    <lineage>
        <taxon>Eukaryota</taxon>
        <taxon>Fungi</taxon>
        <taxon>Dikarya</taxon>
        <taxon>Ascomycota</taxon>
        <taxon>Pezizomycotina</taxon>
        <taxon>Dothideomycetes</taxon>
        <taxon>Dothideomycetes incertae sedis</taxon>
        <taxon>Microthyriales</taxon>
        <taxon>Microthyriaceae</taxon>
        <taxon>Microthyrium</taxon>
    </lineage>
</organism>
<gene>
    <name evidence="3" type="ORF">BT63DRAFT_438210</name>
</gene>
<evidence type="ECO:0000256" key="1">
    <source>
        <dbReference type="SAM" id="MobiDB-lite"/>
    </source>
</evidence>
<reference evidence="3" key="1">
    <citation type="journal article" date="2020" name="Stud. Mycol.">
        <title>101 Dothideomycetes genomes: a test case for predicting lifestyles and emergence of pathogens.</title>
        <authorList>
            <person name="Haridas S."/>
            <person name="Albert R."/>
            <person name="Binder M."/>
            <person name="Bloem J."/>
            <person name="Labutti K."/>
            <person name="Salamov A."/>
            <person name="Andreopoulos B."/>
            <person name="Baker S."/>
            <person name="Barry K."/>
            <person name="Bills G."/>
            <person name="Bluhm B."/>
            <person name="Cannon C."/>
            <person name="Castanera R."/>
            <person name="Culley D."/>
            <person name="Daum C."/>
            <person name="Ezra D."/>
            <person name="Gonzalez J."/>
            <person name="Henrissat B."/>
            <person name="Kuo A."/>
            <person name="Liang C."/>
            <person name="Lipzen A."/>
            <person name="Lutzoni F."/>
            <person name="Magnuson J."/>
            <person name="Mondo S."/>
            <person name="Nolan M."/>
            <person name="Ohm R."/>
            <person name="Pangilinan J."/>
            <person name="Park H.-J."/>
            <person name="Ramirez L."/>
            <person name="Alfaro M."/>
            <person name="Sun H."/>
            <person name="Tritt A."/>
            <person name="Yoshinaga Y."/>
            <person name="Zwiers L.-H."/>
            <person name="Turgeon B."/>
            <person name="Goodwin S."/>
            <person name="Spatafora J."/>
            <person name="Crous P."/>
            <person name="Grigoriev I."/>
        </authorList>
    </citation>
    <scope>NUCLEOTIDE SEQUENCE</scope>
    <source>
        <strain evidence="3">CBS 115976</strain>
    </source>
</reference>
<dbReference type="EMBL" id="MU004232">
    <property type="protein sequence ID" value="KAF2672414.1"/>
    <property type="molecule type" value="Genomic_DNA"/>
</dbReference>
<keyword evidence="2" id="KW-0812">Transmembrane</keyword>
<protein>
    <submittedName>
        <fullName evidence="3">Uncharacterized protein</fullName>
    </submittedName>
</protein>
<dbReference type="AlphaFoldDB" id="A0A6A6UND4"/>
<evidence type="ECO:0000313" key="4">
    <source>
        <dbReference type="Proteomes" id="UP000799302"/>
    </source>
</evidence>
<keyword evidence="2" id="KW-0472">Membrane</keyword>
<evidence type="ECO:0000313" key="3">
    <source>
        <dbReference type="EMBL" id="KAF2672414.1"/>
    </source>
</evidence>
<dbReference type="Proteomes" id="UP000799302">
    <property type="component" value="Unassembled WGS sequence"/>
</dbReference>